<dbReference type="Proteomes" id="UP000824267">
    <property type="component" value="Unassembled WGS sequence"/>
</dbReference>
<dbReference type="InterPro" id="IPR003689">
    <property type="entry name" value="ZIP"/>
</dbReference>
<evidence type="ECO:0000256" key="5">
    <source>
        <dbReference type="SAM" id="Phobius"/>
    </source>
</evidence>
<dbReference type="AlphaFoldDB" id="A0A9D1UHM9"/>
<evidence type="ECO:0000313" key="6">
    <source>
        <dbReference type="EMBL" id="HIW88152.1"/>
    </source>
</evidence>
<feature type="transmembrane region" description="Helical" evidence="5">
    <location>
        <begin position="6"/>
        <end position="23"/>
    </location>
</feature>
<comment type="caution">
    <text evidence="6">The sequence shown here is derived from an EMBL/GenBank/DDBJ whole genome shotgun (WGS) entry which is preliminary data.</text>
</comment>
<proteinExistence type="predicted"/>
<dbReference type="Pfam" id="PF02535">
    <property type="entry name" value="Zip"/>
    <property type="match status" value="1"/>
</dbReference>
<feature type="transmembrane region" description="Helical" evidence="5">
    <location>
        <begin position="226"/>
        <end position="243"/>
    </location>
</feature>
<feature type="transmembrane region" description="Helical" evidence="5">
    <location>
        <begin position="109"/>
        <end position="132"/>
    </location>
</feature>
<sequence>MYMGAYSALFLSSMLSGMLLFVVGRKERILKYVSIFGASFLFAVCFVHMLPEALGHSSHAHAHVHGGGLSAGMFVLLGFLLQLFLEFISKGAEHGHLHDDNRRFSHNEYLSALMMLLGVCIHAFLEGFAFVSDGHFNYSLLSGVIIHNMPISMIIVASFMKVCTSRFMPFVYLAVFAMMGVLGSLFASSLAFLQDCQPYVLCFVVGILMHVSITTLFDSSESHQYNFIRFTIVVAAFALVCLLPH</sequence>
<feature type="transmembrane region" description="Helical" evidence="5">
    <location>
        <begin position="171"/>
        <end position="192"/>
    </location>
</feature>
<gene>
    <name evidence="6" type="ORF">IAC47_07805</name>
</gene>
<feature type="transmembrane region" description="Helical" evidence="5">
    <location>
        <begin position="198"/>
        <end position="217"/>
    </location>
</feature>
<dbReference type="PANTHER" id="PTHR11040:SF44">
    <property type="entry name" value="PROTEIN ZNTC-RELATED"/>
    <property type="match status" value="1"/>
</dbReference>
<comment type="subcellular location">
    <subcellularLocation>
        <location evidence="1">Membrane</location>
        <topology evidence="1">Multi-pass membrane protein</topology>
    </subcellularLocation>
</comment>
<name>A0A9D1UHM9_9BACT</name>
<evidence type="ECO:0000256" key="3">
    <source>
        <dbReference type="ARBA" id="ARBA00022989"/>
    </source>
</evidence>
<dbReference type="GO" id="GO:0016020">
    <property type="term" value="C:membrane"/>
    <property type="evidence" value="ECO:0007669"/>
    <property type="project" value="UniProtKB-SubCell"/>
</dbReference>
<keyword evidence="2 5" id="KW-0812">Transmembrane</keyword>
<dbReference type="EMBL" id="DXGG01000244">
    <property type="protein sequence ID" value="HIW88152.1"/>
    <property type="molecule type" value="Genomic_DNA"/>
</dbReference>
<reference evidence="6" key="2">
    <citation type="submission" date="2021-04" db="EMBL/GenBank/DDBJ databases">
        <authorList>
            <person name="Gilroy R."/>
        </authorList>
    </citation>
    <scope>NUCLEOTIDE SEQUENCE</scope>
    <source>
        <strain evidence="6">Gambia16-930</strain>
    </source>
</reference>
<dbReference type="PANTHER" id="PTHR11040">
    <property type="entry name" value="ZINC/IRON TRANSPORTER"/>
    <property type="match status" value="1"/>
</dbReference>
<keyword evidence="3 5" id="KW-1133">Transmembrane helix</keyword>
<protein>
    <submittedName>
        <fullName evidence="6">ZIP family metal transporter</fullName>
    </submittedName>
</protein>
<dbReference type="GO" id="GO:0005385">
    <property type="term" value="F:zinc ion transmembrane transporter activity"/>
    <property type="evidence" value="ECO:0007669"/>
    <property type="project" value="TreeGrafter"/>
</dbReference>
<evidence type="ECO:0000313" key="7">
    <source>
        <dbReference type="Proteomes" id="UP000824267"/>
    </source>
</evidence>
<evidence type="ECO:0000256" key="1">
    <source>
        <dbReference type="ARBA" id="ARBA00004141"/>
    </source>
</evidence>
<evidence type="ECO:0000256" key="2">
    <source>
        <dbReference type="ARBA" id="ARBA00022692"/>
    </source>
</evidence>
<keyword evidence="4 5" id="KW-0472">Membrane</keyword>
<accession>A0A9D1UHM9</accession>
<reference evidence="6" key="1">
    <citation type="journal article" date="2021" name="PeerJ">
        <title>Extensive microbial diversity within the chicken gut microbiome revealed by metagenomics and culture.</title>
        <authorList>
            <person name="Gilroy R."/>
            <person name="Ravi A."/>
            <person name="Getino M."/>
            <person name="Pursley I."/>
            <person name="Horton D.L."/>
            <person name="Alikhan N.F."/>
            <person name="Baker D."/>
            <person name="Gharbi K."/>
            <person name="Hall N."/>
            <person name="Watson M."/>
            <person name="Adriaenssens E.M."/>
            <person name="Foster-Nyarko E."/>
            <person name="Jarju S."/>
            <person name="Secka A."/>
            <person name="Antonio M."/>
            <person name="Oren A."/>
            <person name="Chaudhuri R.R."/>
            <person name="La Ragione R."/>
            <person name="Hildebrand F."/>
            <person name="Pallen M.J."/>
        </authorList>
    </citation>
    <scope>NUCLEOTIDE SEQUENCE</scope>
    <source>
        <strain evidence="6">Gambia16-930</strain>
    </source>
</reference>
<evidence type="ECO:0000256" key="4">
    <source>
        <dbReference type="ARBA" id="ARBA00023136"/>
    </source>
</evidence>
<feature type="transmembrane region" description="Helical" evidence="5">
    <location>
        <begin position="69"/>
        <end position="88"/>
    </location>
</feature>
<organism evidence="6 7">
    <name type="scientific">Candidatus Onthomorpha intestinigallinarum</name>
    <dbReference type="NCBI Taxonomy" id="2840880"/>
    <lineage>
        <taxon>Bacteria</taxon>
        <taxon>Pseudomonadati</taxon>
        <taxon>Bacteroidota</taxon>
        <taxon>Bacteroidia</taxon>
        <taxon>Bacteroidales</taxon>
        <taxon>Candidatus Onthomorpha</taxon>
    </lineage>
</organism>
<feature type="transmembrane region" description="Helical" evidence="5">
    <location>
        <begin position="30"/>
        <end position="49"/>
    </location>
</feature>